<dbReference type="InterPro" id="IPR050340">
    <property type="entry name" value="Cytosolic_Fe-S_CAF"/>
</dbReference>
<evidence type="ECO:0000259" key="4">
    <source>
        <dbReference type="PROSITE" id="PS51379"/>
    </source>
</evidence>
<dbReference type="InterPro" id="IPR017900">
    <property type="entry name" value="4Fe4S_Fe_S_CS"/>
</dbReference>
<dbReference type="Proteomes" id="UP000265930">
    <property type="component" value="Unassembled WGS sequence"/>
</dbReference>
<keyword evidence="3" id="KW-0411">Iron-sulfur</keyword>
<dbReference type="GO" id="GO:0051536">
    <property type="term" value="F:iron-sulfur cluster binding"/>
    <property type="evidence" value="ECO:0007669"/>
    <property type="project" value="UniProtKB-KW"/>
</dbReference>
<evidence type="ECO:0000313" key="6">
    <source>
        <dbReference type="Proteomes" id="UP000265930"/>
    </source>
</evidence>
<sequence length="526" mass="58687">MGKSKKNSRINEDNLIQIDKKKCIGCTACAFTCAQETKVAILKEVNNGKKTVEPKQGTFGDTGCIYCGMCAAACHNKAMNIRNDLDLAKQYLNSGKYTVLISSPSVKATLGEEFDLPIGTYVGGKIAPSAKKLGFQNVFDSDFGADISVVESGTELVKRISNKEKLPMFTSSCPAWVRYVEFFYPEILQYICTSKSPQQMIGAGIKTYFADTYNILPTNIVTISINSCAAKKYEAERDEMGRNNYRDIDLVLTTQEYAELLKENEIDITAIPDEKTSHFMSGYTGAGTILGISGGIMQSILRAVRNYLGSDISQVQNIKFSSLPEYEYIKEANITLGGQKYKVAIINGLKEIEKFLKSEKWKEYLLIEVLSCFGGCINGSGTPKIERKSEIIENLCIACGTCIESCPVNAIEYNGEGRAEVQKERCIGCKLCSNICRANAVKMECYDKVTNNLLEKDYIRSRTDCLINIDKKSIRRISDENEMLQNMYKNYIGEPDGVKANKLLHTSYCNRSSQLQNKISKKRKKH</sequence>
<dbReference type="GO" id="GO:0008901">
    <property type="term" value="F:ferredoxin hydrogenase activity"/>
    <property type="evidence" value="ECO:0007669"/>
    <property type="project" value="InterPro"/>
</dbReference>
<dbReference type="Pfam" id="PF13237">
    <property type="entry name" value="Fer4_10"/>
    <property type="match status" value="1"/>
</dbReference>
<proteinExistence type="predicted"/>
<dbReference type="InterPro" id="IPR036991">
    <property type="entry name" value="Fe_hydrogenase_ssu_sf"/>
</dbReference>
<feature type="domain" description="4Fe-4S ferredoxin-type" evidence="4">
    <location>
        <begin position="387"/>
        <end position="416"/>
    </location>
</feature>
<dbReference type="InterPro" id="IPR008953">
    <property type="entry name" value="Fe_hydrogenase_HydB"/>
</dbReference>
<dbReference type="SUPFAM" id="SSF48674">
    <property type="entry name" value="Fe-only hydrogenase smaller subunit"/>
    <property type="match status" value="1"/>
</dbReference>
<evidence type="ECO:0000313" key="5">
    <source>
        <dbReference type="EMBL" id="RII35901.1"/>
    </source>
</evidence>
<feature type="domain" description="4Fe-4S ferredoxin-type" evidence="4">
    <location>
        <begin position="417"/>
        <end position="446"/>
    </location>
</feature>
<dbReference type="InterPro" id="IPR017896">
    <property type="entry name" value="4Fe4S_Fe-S-bd"/>
</dbReference>
<comment type="caution">
    <text evidence="5">The sequence shown here is derived from an EMBL/GenBank/DDBJ whole genome shotgun (WGS) entry which is preliminary data.</text>
</comment>
<dbReference type="Gene3D" id="3.40.950.10">
    <property type="entry name" value="Fe-only Hydrogenase (Larger Subunit), Chain L, domain 3"/>
    <property type="match status" value="1"/>
</dbReference>
<dbReference type="Pfam" id="PF14697">
    <property type="entry name" value="Fer4_21"/>
    <property type="match status" value="1"/>
</dbReference>
<feature type="domain" description="4Fe-4S ferredoxin-type" evidence="4">
    <location>
        <begin position="55"/>
        <end position="84"/>
    </location>
</feature>
<keyword evidence="2" id="KW-0408">Iron</keyword>
<evidence type="ECO:0000256" key="2">
    <source>
        <dbReference type="ARBA" id="ARBA00023004"/>
    </source>
</evidence>
<dbReference type="SUPFAM" id="SSF53920">
    <property type="entry name" value="Fe-only hydrogenase"/>
    <property type="match status" value="1"/>
</dbReference>
<dbReference type="Pfam" id="PF02256">
    <property type="entry name" value="Fe_hyd_SSU"/>
    <property type="match status" value="1"/>
</dbReference>
<dbReference type="PROSITE" id="PS51379">
    <property type="entry name" value="4FE4S_FER_2"/>
    <property type="match status" value="4"/>
</dbReference>
<dbReference type="InterPro" id="IPR009016">
    <property type="entry name" value="Fe_hydrogenase"/>
</dbReference>
<organism evidence="5 6">
    <name type="scientific">Clostridium chromiireducens</name>
    <dbReference type="NCBI Taxonomy" id="225345"/>
    <lineage>
        <taxon>Bacteria</taxon>
        <taxon>Bacillati</taxon>
        <taxon>Bacillota</taxon>
        <taxon>Clostridia</taxon>
        <taxon>Eubacteriales</taxon>
        <taxon>Clostridiaceae</taxon>
        <taxon>Clostridium</taxon>
    </lineage>
</organism>
<protein>
    <submittedName>
        <fullName evidence="5">4Fe-4S dicluster domain-containing protein</fullName>
    </submittedName>
</protein>
<dbReference type="Gene3D" id="4.10.260.20">
    <property type="entry name" value="Iron hydrogenase, small subunit"/>
    <property type="match status" value="1"/>
</dbReference>
<dbReference type="EMBL" id="QXDJ01000001">
    <property type="protein sequence ID" value="RII35901.1"/>
    <property type="molecule type" value="Genomic_DNA"/>
</dbReference>
<dbReference type="RefSeq" id="WP_119365417.1">
    <property type="nucleotide sequence ID" value="NZ_QXDJ01000001.1"/>
</dbReference>
<dbReference type="GO" id="GO:0009055">
    <property type="term" value="F:electron transfer activity"/>
    <property type="evidence" value="ECO:0007669"/>
    <property type="project" value="InterPro"/>
</dbReference>
<name>A0A399ISA6_9CLOT</name>
<accession>A0A399ISA6</accession>
<dbReference type="InterPro" id="IPR003149">
    <property type="entry name" value="Fe_hydrogenase_ssu"/>
</dbReference>
<gene>
    <name evidence="5" type="ORF">D2A34_00595</name>
</gene>
<dbReference type="PANTHER" id="PTHR11615">
    <property type="entry name" value="NITRATE, FORMATE, IRON DEHYDROGENASE"/>
    <property type="match status" value="1"/>
</dbReference>
<dbReference type="Pfam" id="PF02906">
    <property type="entry name" value="Fe_hyd_lg_C"/>
    <property type="match status" value="1"/>
</dbReference>
<evidence type="ECO:0000256" key="3">
    <source>
        <dbReference type="ARBA" id="ARBA00023014"/>
    </source>
</evidence>
<keyword evidence="1" id="KW-0479">Metal-binding</keyword>
<dbReference type="AlphaFoldDB" id="A0A399ISA6"/>
<dbReference type="GO" id="GO:0005506">
    <property type="term" value="F:iron ion binding"/>
    <property type="evidence" value="ECO:0007669"/>
    <property type="project" value="InterPro"/>
</dbReference>
<dbReference type="PROSITE" id="PS00198">
    <property type="entry name" value="4FE4S_FER_1"/>
    <property type="match status" value="1"/>
</dbReference>
<dbReference type="InterPro" id="IPR004108">
    <property type="entry name" value="Fe_hydrogenase_lsu_C"/>
</dbReference>
<dbReference type="GO" id="GO:0042597">
    <property type="term" value="C:periplasmic space"/>
    <property type="evidence" value="ECO:0007669"/>
    <property type="project" value="InterPro"/>
</dbReference>
<dbReference type="Gene3D" id="3.40.50.1780">
    <property type="match status" value="1"/>
</dbReference>
<dbReference type="SUPFAM" id="SSF54862">
    <property type="entry name" value="4Fe-4S ferredoxins"/>
    <property type="match status" value="2"/>
</dbReference>
<dbReference type="SMART" id="SM00902">
    <property type="entry name" value="Fe_hyd_SSU"/>
    <property type="match status" value="1"/>
</dbReference>
<feature type="domain" description="4Fe-4S ferredoxin-type" evidence="4">
    <location>
        <begin position="14"/>
        <end position="44"/>
    </location>
</feature>
<evidence type="ECO:0000256" key="1">
    <source>
        <dbReference type="ARBA" id="ARBA00022723"/>
    </source>
</evidence>
<reference evidence="5 6" key="1">
    <citation type="submission" date="2018-08" db="EMBL/GenBank/DDBJ databases">
        <title>Genome of Clostridium chromiireducens C1, DSM12136.</title>
        <authorList>
            <person name="Xing M."/>
            <person name="Wei Y."/>
            <person name="Ang E.L."/>
            <person name="Zhao H."/>
            <person name="Zhang Y."/>
        </authorList>
    </citation>
    <scope>NUCLEOTIDE SEQUENCE [LARGE SCALE GENOMIC DNA]</scope>
    <source>
        <strain evidence="5 6">C1</strain>
    </source>
</reference>
<dbReference type="Gene3D" id="3.30.70.20">
    <property type="match status" value="2"/>
</dbReference>